<dbReference type="FunFam" id="1.25.40.10:FF:000381">
    <property type="entry name" value="Pentatricopeptide repeat-containing protein"/>
    <property type="match status" value="1"/>
</dbReference>
<dbReference type="NCBIfam" id="TIGR00756">
    <property type="entry name" value="PPR"/>
    <property type="match status" value="3"/>
</dbReference>
<evidence type="ECO:0000256" key="2">
    <source>
        <dbReference type="PROSITE-ProRule" id="PRU00708"/>
    </source>
</evidence>
<dbReference type="Pfam" id="PF01535">
    <property type="entry name" value="PPR"/>
    <property type="match status" value="3"/>
</dbReference>
<keyword evidence="4" id="KW-1185">Reference proteome</keyword>
<feature type="repeat" description="PPR" evidence="2">
    <location>
        <begin position="89"/>
        <end position="123"/>
    </location>
</feature>
<protein>
    <recommendedName>
        <fullName evidence="5">Pentatricopeptide repeat-containing protein</fullName>
    </recommendedName>
</protein>
<dbReference type="PANTHER" id="PTHR47926:SF361">
    <property type="entry name" value="PENTACOTRIPEPTIDE-REPEAT REGION OF PRORP DOMAIN-CONTAINING PROTEIN"/>
    <property type="match status" value="1"/>
</dbReference>
<dbReference type="Proteomes" id="UP001457282">
    <property type="component" value="Unassembled WGS sequence"/>
</dbReference>
<dbReference type="EMBL" id="JBEDUW010000003">
    <property type="protein sequence ID" value="KAK9937462.1"/>
    <property type="molecule type" value="Genomic_DNA"/>
</dbReference>
<keyword evidence="1" id="KW-0677">Repeat</keyword>
<dbReference type="PANTHER" id="PTHR47926">
    <property type="entry name" value="PENTATRICOPEPTIDE REPEAT-CONTAINING PROTEIN"/>
    <property type="match status" value="1"/>
</dbReference>
<dbReference type="InterPro" id="IPR011990">
    <property type="entry name" value="TPR-like_helical_dom_sf"/>
</dbReference>
<dbReference type="InterPro" id="IPR002885">
    <property type="entry name" value="PPR_rpt"/>
</dbReference>
<feature type="repeat" description="PPR" evidence="2">
    <location>
        <begin position="22"/>
        <end position="56"/>
    </location>
</feature>
<name>A0AAW1XLR4_RUBAR</name>
<dbReference type="AlphaFoldDB" id="A0AAW1XLR4"/>
<dbReference type="GO" id="GO:0003723">
    <property type="term" value="F:RNA binding"/>
    <property type="evidence" value="ECO:0007669"/>
    <property type="project" value="InterPro"/>
</dbReference>
<feature type="repeat" description="PPR" evidence="2">
    <location>
        <begin position="159"/>
        <end position="193"/>
    </location>
</feature>
<comment type="caution">
    <text evidence="3">The sequence shown here is derived from an EMBL/GenBank/DDBJ whole genome shotgun (WGS) entry which is preliminary data.</text>
</comment>
<evidence type="ECO:0000313" key="4">
    <source>
        <dbReference type="Proteomes" id="UP001457282"/>
    </source>
</evidence>
<dbReference type="PROSITE" id="PS51375">
    <property type="entry name" value="PPR"/>
    <property type="match status" value="3"/>
</dbReference>
<sequence>MYSKFGLIEYARYVFDNITERNEASWNTMMSSYVRVGLYPESVRFFCEMVDCGVRPSGFVIASLVTACDKSACMFSEGLQVFEEMPDKNVVTWTSLIAGYSSNGDLGEVMSIYKHMRHEGVCCNDNTIALVFSTCGTLGDELLGQQVLGDVVKLGLQTSVSVANSLISMYGNFGNVDEACYVFDHMDERDTISWNSIISANVQNGLCEESLRCFHRMRHVNKGVNSITVSTLLGACGSTVRLKWGSGIHGLVVKLGMESNVCVGNTLLKFLVEGKILHALAVVASLQDNLIVGNALVTMYGKFSKTVRAQKVLQIRPKRDEVTWNALIGEFPYYKYAKCGDLNSSNSIFNGLTVKNSIAWNANIAANANHGLEEALKLVLMMGRAGVGFDQFSLSVALSVSGRSGYVGRRRPTSFMVLVVKLGFDTDHYISNAGHGYVWKMRGDGRCFENTSVTNQQVTDYHGNILNISFAKTWCFQKARESFQEMIKAGYET</sequence>
<reference evidence="3 4" key="1">
    <citation type="journal article" date="2023" name="G3 (Bethesda)">
        <title>A chromosome-length genome assembly and annotation of blackberry (Rubus argutus, cv. 'Hillquist').</title>
        <authorList>
            <person name="Bruna T."/>
            <person name="Aryal R."/>
            <person name="Dudchenko O."/>
            <person name="Sargent D.J."/>
            <person name="Mead D."/>
            <person name="Buti M."/>
            <person name="Cavallini A."/>
            <person name="Hytonen T."/>
            <person name="Andres J."/>
            <person name="Pham M."/>
            <person name="Weisz D."/>
            <person name="Mascagni F."/>
            <person name="Usai G."/>
            <person name="Natali L."/>
            <person name="Bassil N."/>
            <person name="Fernandez G.E."/>
            <person name="Lomsadze A."/>
            <person name="Armour M."/>
            <person name="Olukolu B."/>
            <person name="Poorten T."/>
            <person name="Britton C."/>
            <person name="Davik J."/>
            <person name="Ashrafi H."/>
            <person name="Aiden E.L."/>
            <person name="Borodovsky M."/>
            <person name="Worthington M."/>
        </authorList>
    </citation>
    <scope>NUCLEOTIDE SEQUENCE [LARGE SCALE GENOMIC DNA]</scope>
    <source>
        <strain evidence="3">PI 553951</strain>
    </source>
</reference>
<proteinExistence type="predicted"/>
<dbReference type="Gene3D" id="1.25.40.10">
    <property type="entry name" value="Tetratricopeptide repeat domain"/>
    <property type="match status" value="4"/>
</dbReference>
<dbReference type="GO" id="GO:0009451">
    <property type="term" value="P:RNA modification"/>
    <property type="evidence" value="ECO:0007669"/>
    <property type="project" value="InterPro"/>
</dbReference>
<gene>
    <name evidence="3" type="ORF">M0R45_014250</name>
</gene>
<evidence type="ECO:0000256" key="1">
    <source>
        <dbReference type="ARBA" id="ARBA00022737"/>
    </source>
</evidence>
<evidence type="ECO:0008006" key="5">
    <source>
        <dbReference type="Google" id="ProtNLM"/>
    </source>
</evidence>
<evidence type="ECO:0000313" key="3">
    <source>
        <dbReference type="EMBL" id="KAK9937462.1"/>
    </source>
</evidence>
<dbReference type="Pfam" id="PF13041">
    <property type="entry name" value="PPR_2"/>
    <property type="match status" value="1"/>
</dbReference>
<dbReference type="InterPro" id="IPR046960">
    <property type="entry name" value="PPR_At4g14850-like_plant"/>
</dbReference>
<accession>A0AAW1XLR4</accession>
<organism evidence="3 4">
    <name type="scientific">Rubus argutus</name>
    <name type="common">Southern blackberry</name>
    <dbReference type="NCBI Taxonomy" id="59490"/>
    <lineage>
        <taxon>Eukaryota</taxon>
        <taxon>Viridiplantae</taxon>
        <taxon>Streptophyta</taxon>
        <taxon>Embryophyta</taxon>
        <taxon>Tracheophyta</taxon>
        <taxon>Spermatophyta</taxon>
        <taxon>Magnoliopsida</taxon>
        <taxon>eudicotyledons</taxon>
        <taxon>Gunneridae</taxon>
        <taxon>Pentapetalae</taxon>
        <taxon>rosids</taxon>
        <taxon>fabids</taxon>
        <taxon>Rosales</taxon>
        <taxon>Rosaceae</taxon>
        <taxon>Rosoideae</taxon>
        <taxon>Rosoideae incertae sedis</taxon>
        <taxon>Rubus</taxon>
    </lineage>
</organism>